<dbReference type="KEGG" id="uma:UMAG_00091"/>
<protein>
    <submittedName>
        <fullName evidence="2">Uncharacterized protein</fullName>
    </submittedName>
</protein>
<accession>A0A0D1EBD7</accession>
<feature type="region of interest" description="Disordered" evidence="1">
    <location>
        <begin position="216"/>
        <end position="323"/>
    </location>
</feature>
<name>A0A0D1EBD7_MYCMD</name>
<dbReference type="STRING" id="237631.A0A0D1EBD7"/>
<proteinExistence type="predicted"/>
<feature type="compositionally biased region" description="Low complexity" evidence="1">
    <location>
        <begin position="312"/>
        <end position="323"/>
    </location>
</feature>
<sequence>MITDHRVQVPPTEQQHRYPPAASSSPARQSMPFNTDATPSASDNDLISYIVHTDTNGVSDLRLQVSQEASSSKQPLHPVYFRERALTERHEIVDSIIDANTGATSWTIHRPTRGWYLYLRSPAMPPGTAISFRSDSGDNYDPTATPLSFSLNTRVRMHALEFCRARISTSSDSLRHQGDDIAAATTSRESNGTCHGVTVRLEEDVGAQRNEVQDVAVAVTGRQDRKSSSGGHTRRRSGATGSATNLLDSRQPSKRASSTIAKSPRIPETDDEPATPASQPRNHLPPSRLAIPAASTPSASLPQSPSGDRPYSPSLASTPSLPASPLAPHVSTFLLTDGQGPNSKATTQSWVRWACSILPAEIRPSLSLDADKSFSLHWLNPPATTQQATTAKSVEVVRFQDQSGRWMWNSHTRGRLTLQTSAMQAVGLPKEFWISAALAYIQFLEDKDAYEAARDA</sequence>
<organism evidence="2 3">
    <name type="scientific">Mycosarcoma maydis</name>
    <name type="common">Corn smut fungus</name>
    <name type="synonym">Ustilago maydis</name>
    <dbReference type="NCBI Taxonomy" id="5270"/>
    <lineage>
        <taxon>Eukaryota</taxon>
        <taxon>Fungi</taxon>
        <taxon>Dikarya</taxon>
        <taxon>Basidiomycota</taxon>
        <taxon>Ustilaginomycotina</taxon>
        <taxon>Ustilaginomycetes</taxon>
        <taxon>Ustilaginales</taxon>
        <taxon>Ustilaginaceae</taxon>
        <taxon>Mycosarcoma</taxon>
    </lineage>
</organism>
<keyword evidence="3" id="KW-1185">Reference proteome</keyword>
<dbReference type="VEuPathDB" id="FungiDB:UMAG_00091"/>
<evidence type="ECO:0000313" key="3">
    <source>
        <dbReference type="Proteomes" id="UP000000561"/>
    </source>
</evidence>
<feature type="compositionally biased region" description="Polar residues" evidence="1">
    <location>
        <begin position="184"/>
        <end position="193"/>
    </location>
</feature>
<dbReference type="EMBL" id="CM003140">
    <property type="protein sequence ID" value="KIS71650.1"/>
    <property type="molecule type" value="Genomic_DNA"/>
</dbReference>
<feature type="compositionally biased region" description="Polar residues" evidence="1">
    <location>
        <begin position="243"/>
        <end position="261"/>
    </location>
</feature>
<dbReference type="RefSeq" id="XP_011386056.1">
    <property type="nucleotide sequence ID" value="XM_011387754.1"/>
</dbReference>
<feature type="region of interest" description="Disordered" evidence="1">
    <location>
        <begin position="173"/>
        <end position="194"/>
    </location>
</feature>
<reference evidence="2 3" key="1">
    <citation type="journal article" date="2006" name="Nature">
        <title>Insights from the genome of the biotrophic fungal plant pathogen Ustilago maydis.</title>
        <authorList>
            <person name="Kamper J."/>
            <person name="Kahmann R."/>
            <person name="Bolker M."/>
            <person name="Ma L.J."/>
            <person name="Brefort T."/>
            <person name="Saville B.J."/>
            <person name="Banuett F."/>
            <person name="Kronstad J.W."/>
            <person name="Gold S.E."/>
            <person name="Muller O."/>
            <person name="Perlin M.H."/>
            <person name="Wosten H.A."/>
            <person name="de Vries R."/>
            <person name="Ruiz-Herrera J."/>
            <person name="Reynaga-Pena C.G."/>
            <person name="Snetselaar K."/>
            <person name="McCann M."/>
            <person name="Perez-Martin J."/>
            <person name="Feldbrugge M."/>
            <person name="Basse C.W."/>
            <person name="Steinberg G."/>
            <person name="Ibeas J.I."/>
            <person name="Holloman W."/>
            <person name="Guzman P."/>
            <person name="Farman M."/>
            <person name="Stajich J.E."/>
            <person name="Sentandreu R."/>
            <person name="Gonzalez-Prieto J.M."/>
            <person name="Kennell J.C."/>
            <person name="Molina L."/>
            <person name="Schirawski J."/>
            <person name="Mendoza-Mendoza A."/>
            <person name="Greilinger D."/>
            <person name="Munch K."/>
            <person name="Rossel N."/>
            <person name="Scherer M."/>
            <person name="Vranes M."/>
            <person name="Ladendorf O."/>
            <person name="Vincon V."/>
            <person name="Fuchs U."/>
            <person name="Sandrock B."/>
            <person name="Meng S."/>
            <person name="Ho E.C."/>
            <person name="Cahill M.J."/>
            <person name="Boyce K.J."/>
            <person name="Klose J."/>
            <person name="Klosterman S.J."/>
            <person name="Deelstra H.J."/>
            <person name="Ortiz-Castellanos L."/>
            <person name="Li W."/>
            <person name="Sanchez-Alonso P."/>
            <person name="Schreier P.H."/>
            <person name="Hauser-Hahn I."/>
            <person name="Vaupel M."/>
            <person name="Koopmann E."/>
            <person name="Friedrich G."/>
            <person name="Voss H."/>
            <person name="Schluter T."/>
            <person name="Margolis J."/>
            <person name="Platt D."/>
            <person name="Swimmer C."/>
            <person name="Gnirke A."/>
            <person name="Chen F."/>
            <person name="Vysotskaia V."/>
            <person name="Mannhaupt G."/>
            <person name="Guldener U."/>
            <person name="Munsterkotter M."/>
            <person name="Haase D."/>
            <person name="Oesterheld M."/>
            <person name="Mewes H.W."/>
            <person name="Mauceli E.W."/>
            <person name="DeCaprio D."/>
            <person name="Wade C.M."/>
            <person name="Butler J."/>
            <person name="Young S."/>
            <person name="Jaffe D.B."/>
            <person name="Calvo S."/>
            <person name="Nusbaum C."/>
            <person name="Galagan J."/>
            <person name="Birren B.W."/>
        </authorList>
    </citation>
    <scope>NUCLEOTIDE SEQUENCE [LARGE SCALE GENOMIC DNA]</scope>
    <source>
        <strain evidence="3">DSM 14603 / FGSC 9021 / UM521</strain>
    </source>
</reference>
<dbReference type="OMA" id="WARWATS"/>
<dbReference type="eggNOG" id="ENOG502SD07">
    <property type="taxonomic scope" value="Eukaryota"/>
</dbReference>
<feature type="compositionally biased region" description="Polar residues" evidence="1">
    <location>
        <begin position="31"/>
        <end position="42"/>
    </location>
</feature>
<dbReference type="GeneID" id="23561490"/>
<evidence type="ECO:0000256" key="1">
    <source>
        <dbReference type="SAM" id="MobiDB-lite"/>
    </source>
</evidence>
<evidence type="ECO:0000313" key="2">
    <source>
        <dbReference type="EMBL" id="KIS71650.1"/>
    </source>
</evidence>
<feature type="compositionally biased region" description="Polar residues" evidence="1">
    <location>
        <begin position="295"/>
        <end position="306"/>
    </location>
</feature>
<gene>
    <name evidence="2" type="ORF">UMAG_00091</name>
</gene>
<dbReference type="OrthoDB" id="3362250at2759"/>
<dbReference type="AlphaFoldDB" id="A0A0D1EBD7"/>
<dbReference type="Proteomes" id="UP000000561">
    <property type="component" value="Chromosome 1"/>
</dbReference>
<dbReference type="InParanoid" id="A0A0D1EBD7"/>
<feature type="region of interest" description="Disordered" evidence="1">
    <location>
        <begin position="1"/>
        <end position="42"/>
    </location>
</feature>